<proteinExistence type="predicted"/>
<protein>
    <recommendedName>
        <fullName evidence="1">Nucleotidyl transferase domain-containing protein</fullName>
    </recommendedName>
</protein>
<dbReference type="SUPFAM" id="SSF53448">
    <property type="entry name" value="Nucleotide-diphospho-sugar transferases"/>
    <property type="match status" value="1"/>
</dbReference>
<dbReference type="AlphaFoldDB" id="A0AA46UFX2"/>
<dbReference type="RefSeq" id="WP_225011961.1">
    <property type="nucleotide sequence ID" value="NZ_CABJDH010000008.1"/>
</dbReference>
<accession>A0AA46UFX2</accession>
<dbReference type="Gene3D" id="3.90.550.10">
    <property type="entry name" value="Spore Coat Polysaccharide Biosynthesis Protein SpsA, Chain A"/>
    <property type="match status" value="1"/>
</dbReference>
<dbReference type="GO" id="GO:0009298">
    <property type="term" value="P:GDP-mannose biosynthetic process"/>
    <property type="evidence" value="ECO:0007669"/>
    <property type="project" value="TreeGrafter"/>
</dbReference>
<sequence length="101" mass="11433">MHSVNEFKEKPNLETAKKYLVAGNYFWNTGILVWSANTITECISKYKPSIVEEMDAIIASEVSEISKVREIFPNVEKVSVVYAVMEPVSCIKGWYGIYSSC</sequence>
<dbReference type="EMBL" id="CP083681">
    <property type="protein sequence ID" value="UYU74149.1"/>
    <property type="molecule type" value="Genomic_DNA"/>
</dbReference>
<reference evidence="2" key="1">
    <citation type="submission" date="2021-06" db="EMBL/GenBank/DDBJ databases">
        <title>Interrogation of the integrated mobile genetic elements in gut-associated Bacteroides with a consensus prediction approach.</title>
        <authorList>
            <person name="Campbell D.E."/>
            <person name="Leigh J.R."/>
            <person name="Kim T."/>
            <person name="England W."/>
            <person name="Whitaker R.J."/>
            <person name="Degnan P.H."/>
        </authorList>
    </citation>
    <scope>NUCLEOTIDE SEQUENCE</scope>
    <source>
        <strain evidence="2">VPI-BTDOT2</strain>
    </source>
</reference>
<evidence type="ECO:0000313" key="3">
    <source>
        <dbReference type="Proteomes" id="UP001156216"/>
    </source>
</evidence>
<organism evidence="2 3">
    <name type="scientific">Bacteroides thetaiotaomicron</name>
    <dbReference type="NCBI Taxonomy" id="818"/>
    <lineage>
        <taxon>Bacteria</taxon>
        <taxon>Pseudomonadati</taxon>
        <taxon>Bacteroidota</taxon>
        <taxon>Bacteroidia</taxon>
        <taxon>Bacteroidales</taxon>
        <taxon>Bacteroidaceae</taxon>
        <taxon>Bacteroides</taxon>
    </lineage>
</organism>
<evidence type="ECO:0000313" key="2">
    <source>
        <dbReference type="EMBL" id="UYU74149.1"/>
    </source>
</evidence>
<dbReference type="GeneID" id="71773990"/>
<dbReference type="PANTHER" id="PTHR46390">
    <property type="entry name" value="MANNOSE-1-PHOSPHATE GUANYLYLTRANSFERASE"/>
    <property type="match status" value="1"/>
</dbReference>
<gene>
    <name evidence="2" type="ORF">KQP59_22430</name>
</gene>
<dbReference type="GO" id="GO:0004475">
    <property type="term" value="F:mannose-1-phosphate guanylyltransferase (GTP) activity"/>
    <property type="evidence" value="ECO:0007669"/>
    <property type="project" value="TreeGrafter"/>
</dbReference>
<dbReference type="InterPro" id="IPR029044">
    <property type="entry name" value="Nucleotide-diphossugar_trans"/>
</dbReference>
<dbReference type="InterPro" id="IPR005835">
    <property type="entry name" value="NTP_transferase_dom"/>
</dbReference>
<dbReference type="InterPro" id="IPR051161">
    <property type="entry name" value="Mannose-6P_isomerase_type2"/>
</dbReference>
<dbReference type="PANTHER" id="PTHR46390:SF1">
    <property type="entry name" value="MANNOSE-1-PHOSPHATE GUANYLYLTRANSFERASE"/>
    <property type="match status" value="1"/>
</dbReference>
<evidence type="ECO:0000259" key="1">
    <source>
        <dbReference type="Pfam" id="PF00483"/>
    </source>
</evidence>
<dbReference type="Proteomes" id="UP001156216">
    <property type="component" value="Chromosome"/>
</dbReference>
<name>A0AA46UFX2_BACT4</name>
<dbReference type="Pfam" id="PF00483">
    <property type="entry name" value="NTP_transferase"/>
    <property type="match status" value="1"/>
</dbReference>
<feature type="domain" description="Nucleotidyl transferase" evidence="1">
    <location>
        <begin position="3"/>
        <end position="61"/>
    </location>
</feature>